<gene>
    <name evidence="5" type="ORF">DVH24_036997</name>
</gene>
<organism evidence="5 6">
    <name type="scientific">Malus domestica</name>
    <name type="common">Apple</name>
    <name type="synonym">Pyrus malus</name>
    <dbReference type="NCBI Taxonomy" id="3750"/>
    <lineage>
        <taxon>Eukaryota</taxon>
        <taxon>Viridiplantae</taxon>
        <taxon>Streptophyta</taxon>
        <taxon>Embryophyta</taxon>
        <taxon>Tracheophyta</taxon>
        <taxon>Spermatophyta</taxon>
        <taxon>Magnoliopsida</taxon>
        <taxon>eudicotyledons</taxon>
        <taxon>Gunneridae</taxon>
        <taxon>Pentapetalae</taxon>
        <taxon>rosids</taxon>
        <taxon>fabids</taxon>
        <taxon>Rosales</taxon>
        <taxon>Rosaceae</taxon>
        <taxon>Amygdaloideae</taxon>
        <taxon>Maleae</taxon>
        <taxon>Malus</taxon>
    </lineage>
</organism>
<dbReference type="Gene3D" id="1.10.472.10">
    <property type="entry name" value="Cyclin-like"/>
    <property type="match status" value="1"/>
</dbReference>
<evidence type="ECO:0000256" key="3">
    <source>
        <dbReference type="SAM" id="MobiDB-lite"/>
    </source>
</evidence>
<dbReference type="PANTHER" id="PTHR11618:SF81">
    <property type="entry name" value="TRANSCRIPTION INITIATION FACTOR IIB-LIKE"/>
    <property type="match status" value="1"/>
</dbReference>
<comment type="caution">
    <text evidence="5">The sequence shown here is derived from an EMBL/GenBank/DDBJ whole genome shotgun (WGS) entry which is preliminary data.</text>
</comment>
<sequence length="173" mass="19667">MLTADNTMDLENHNSQTPNEIAKAPNGPSRKEINKMVKLLEKELEIGSKATDDENLWGRYCSNLGMNSIRDRNAVEETLKNLKKFDIRRSPASVVATVLYMIALRLSNGKTIEDVHQVTDVAMGTIRSTYKEILAFLVGELQQTSHHSCLNVFDESKKLIGLECWDIWLNFHF</sequence>
<feature type="domain" description="Transcription factor TFIIB cyclin-like" evidence="4">
    <location>
        <begin position="60"/>
        <end position="133"/>
    </location>
</feature>
<evidence type="ECO:0000256" key="1">
    <source>
        <dbReference type="ARBA" id="ARBA00023015"/>
    </source>
</evidence>
<dbReference type="Proteomes" id="UP000290289">
    <property type="component" value="Chromosome 17"/>
</dbReference>
<dbReference type="GO" id="GO:0017025">
    <property type="term" value="F:TBP-class protein binding"/>
    <property type="evidence" value="ECO:0007669"/>
    <property type="project" value="InterPro"/>
</dbReference>
<dbReference type="EMBL" id="RDQH01000343">
    <property type="protein sequence ID" value="RXH69213.1"/>
    <property type="molecule type" value="Genomic_DNA"/>
</dbReference>
<dbReference type="Pfam" id="PF00382">
    <property type="entry name" value="TFIIB"/>
    <property type="match status" value="1"/>
</dbReference>
<reference evidence="5 6" key="1">
    <citation type="submission" date="2018-10" db="EMBL/GenBank/DDBJ databases">
        <title>A high-quality apple genome assembly.</title>
        <authorList>
            <person name="Hu J."/>
        </authorList>
    </citation>
    <scope>NUCLEOTIDE SEQUENCE [LARGE SCALE GENOMIC DNA]</scope>
    <source>
        <strain evidence="6">cv. HFTH1</strain>
        <tissue evidence="5">Young leaf</tissue>
    </source>
</reference>
<dbReference type="GO" id="GO:0097550">
    <property type="term" value="C:transcription preinitiation complex"/>
    <property type="evidence" value="ECO:0007669"/>
    <property type="project" value="TreeGrafter"/>
</dbReference>
<evidence type="ECO:0000313" key="5">
    <source>
        <dbReference type="EMBL" id="RXH69213.1"/>
    </source>
</evidence>
<dbReference type="GO" id="GO:0070897">
    <property type="term" value="P:transcription preinitiation complex assembly"/>
    <property type="evidence" value="ECO:0007669"/>
    <property type="project" value="InterPro"/>
</dbReference>
<protein>
    <recommendedName>
        <fullName evidence="4">Transcription factor TFIIB cyclin-like domain-containing protein</fullName>
    </recommendedName>
</protein>
<dbReference type="PANTHER" id="PTHR11618">
    <property type="entry name" value="TRANSCRIPTION INITIATION FACTOR IIB-RELATED"/>
    <property type="match status" value="1"/>
</dbReference>
<proteinExistence type="predicted"/>
<dbReference type="InterPro" id="IPR013150">
    <property type="entry name" value="TFIIB_cyclin"/>
</dbReference>
<keyword evidence="1" id="KW-0805">Transcription regulation</keyword>
<name>A0A498HJS3_MALDO</name>
<evidence type="ECO:0000313" key="6">
    <source>
        <dbReference type="Proteomes" id="UP000290289"/>
    </source>
</evidence>
<keyword evidence="6" id="KW-1185">Reference proteome</keyword>
<evidence type="ECO:0000259" key="4">
    <source>
        <dbReference type="Pfam" id="PF00382"/>
    </source>
</evidence>
<accession>A0A498HJS3</accession>
<dbReference type="PRINTS" id="PR00685">
    <property type="entry name" value="TIFACTORIIB"/>
</dbReference>
<dbReference type="InterPro" id="IPR036915">
    <property type="entry name" value="Cyclin-like_sf"/>
</dbReference>
<keyword evidence="2" id="KW-0804">Transcription</keyword>
<evidence type="ECO:0000256" key="2">
    <source>
        <dbReference type="ARBA" id="ARBA00023163"/>
    </source>
</evidence>
<feature type="region of interest" description="Disordered" evidence="3">
    <location>
        <begin position="1"/>
        <end position="28"/>
    </location>
</feature>
<dbReference type="InterPro" id="IPR000812">
    <property type="entry name" value="TFIIB"/>
</dbReference>
<dbReference type="GO" id="GO:0005634">
    <property type="term" value="C:nucleus"/>
    <property type="evidence" value="ECO:0007669"/>
    <property type="project" value="TreeGrafter"/>
</dbReference>
<dbReference type="SUPFAM" id="SSF47954">
    <property type="entry name" value="Cyclin-like"/>
    <property type="match status" value="1"/>
</dbReference>
<dbReference type="AlphaFoldDB" id="A0A498HJS3"/>
<dbReference type="STRING" id="3750.A0A498HJS3"/>